<name>A0A4Y2VAU1_ARAVE</name>
<evidence type="ECO:0000313" key="1">
    <source>
        <dbReference type="EMBL" id="GBO21216.1"/>
    </source>
</evidence>
<organism evidence="1 2">
    <name type="scientific">Araneus ventricosus</name>
    <name type="common">Orbweaver spider</name>
    <name type="synonym">Epeira ventricosa</name>
    <dbReference type="NCBI Taxonomy" id="182803"/>
    <lineage>
        <taxon>Eukaryota</taxon>
        <taxon>Metazoa</taxon>
        <taxon>Ecdysozoa</taxon>
        <taxon>Arthropoda</taxon>
        <taxon>Chelicerata</taxon>
        <taxon>Arachnida</taxon>
        <taxon>Araneae</taxon>
        <taxon>Araneomorphae</taxon>
        <taxon>Entelegynae</taxon>
        <taxon>Araneoidea</taxon>
        <taxon>Araneidae</taxon>
        <taxon>Araneus</taxon>
    </lineage>
</organism>
<dbReference type="Proteomes" id="UP000499080">
    <property type="component" value="Unassembled WGS sequence"/>
</dbReference>
<sequence>MCSYLYENQIDLRYGCENAAYPKITYGIEEGHVICVKPPGPVLYRIPSDENRNFLPAESLTTPGKFNNYQDDEAYTLIDFSSFNKNEIF</sequence>
<dbReference type="EMBL" id="BGPR01044443">
    <property type="protein sequence ID" value="GBO21216.1"/>
    <property type="molecule type" value="Genomic_DNA"/>
</dbReference>
<proteinExistence type="predicted"/>
<accession>A0A4Y2VAU1</accession>
<evidence type="ECO:0000313" key="2">
    <source>
        <dbReference type="Proteomes" id="UP000499080"/>
    </source>
</evidence>
<dbReference type="AlphaFoldDB" id="A0A4Y2VAU1"/>
<reference evidence="1 2" key="1">
    <citation type="journal article" date="2019" name="Sci. Rep.">
        <title>Orb-weaving spider Araneus ventricosus genome elucidates the spidroin gene catalogue.</title>
        <authorList>
            <person name="Kono N."/>
            <person name="Nakamura H."/>
            <person name="Ohtoshi R."/>
            <person name="Moran D.A.P."/>
            <person name="Shinohara A."/>
            <person name="Yoshida Y."/>
            <person name="Fujiwara M."/>
            <person name="Mori M."/>
            <person name="Tomita M."/>
            <person name="Arakawa K."/>
        </authorList>
    </citation>
    <scope>NUCLEOTIDE SEQUENCE [LARGE SCALE GENOMIC DNA]</scope>
</reference>
<comment type="caution">
    <text evidence="1">The sequence shown here is derived from an EMBL/GenBank/DDBJ whole genome shotgun (WGS) entry which is preliminary data.</text>
</comment>
<gene>
    <name evidence="1" type="ORF">AVEN_132379_1</name>
</gene>
<keyword evidence="2" id="KW-1185">Reference proteome</keyword>
<protein>
    <submittedName>
        <fullName evidence="1">Uncharacterized protein</fullName>
    </submittedName>
</protein>